<organism evidence="1 2">
    <name type="scientific">Vulcanisaeta distributa (strain DSM 14429 / JCM 11212 / NBRC 100878 / IC-017)</name>
    <dbReference type="NCBI Taxonomy" id="572478"/>
    <lineage>
        <taxon>Archaea</taxon>
        <taxon>Thermoproteota</taxon>
        <taxon>Thermoprotei</taxon>
        <taxon>Thermoproteales</taxon>
        <taxon>Thermoproteaceae</taxon>
        <taxon>Vulcanisaeta</taxon>
    </lineage>
</organism>
<sequence length="165" mass="18248">MIDVVVDGAKIIHSVLSAFAGYGLLSTDFKVMLEELRISDNDDNGTKIRKALNLYRSLGGIFMHMACRAHYKGIRVGSMLIDKYLLLLGMAIDNALINEFNNAKHLLAAAYLALYGKETEASIVLKDVGFNYDAVDAFLGACAIFSEMYEHGIRFTEDDLNEELG</sequence>
<dbReference type="Proteomes" id="UP000006681">
    <property type="component" value="Chromosome"/>
</dbReference>
<dbReference type="AlphaFoldDB" id="E1QTE2"/>
<evidence type="ECO:0000313" key="1">
    <source>
        <dbReference type="EMBL" id="ADN50935.1"/>
    </source>
</evidence>
<protein>
    <submittedName>
        <fullName evidence="1">Uncharacterized protein</fullName>
    </submittedName>
</protein>
<evidence type="ECO:0000313" key="2">
    <source>
        <dbReference type="Proteomes" id="UP000006681"/>
    </source>
</evidence>
<dbReference type="GeneID" id="9752490"/>
<keyword evidence="2" id="KW-1185">Reference proteome</keyword>
<dbReference type="HOGENOM" id="CLU_1607254_0_0_2"/>
<dbReference type="STRING" id="572478.Vdis_1553"/>
<accession>E1QTE2</accession>
<proteinExistence type="predicted"/>
<reference evidence="2" key="2">
    <citation type="journal article" date="2010" name="Stand. Genomic Sci.">
        <title>Complete genome sequence of Vulcanisaeta distributa type strain (IC-017T).</title>
        <authorList>
            <person name="Mavromatis K."/>
            <person name="Sikorski J."/>
            <person name="Pabst E."/>
            <person name="Teshima H."/>
            <person name="Lapidus A."/>
            <person name="Lucas S."/>
            <person name="Nolan M."/>
            <person name="Glavina Del Rio T."/>
            <person name="Cheng J."/>
            <person name="Bruce D."/>
            <person name="Goodwin L."/>
            <person name="Pitluck S."/>
            <person name="Liolios K."/>
            <person name="Ivanova N."/>
            <person name="Mikhailova N."/>
            <person name="Pati A."/>
            <person name="Chen A."/>
            <person name="Palaniappan K."/>
            <person name="Land M."/>
            <person name="Hauser L."/>
            <person name="Chang Y."/>
            <person name="Jeffries C."/>
            <person name="Rohde M."/>
            <person name="Spring S."/>
            <person name="Goker M."/>
            <person name="Wirth R."/>
            <person name="Woyke T."/>
            <person name="Bristow J."/>
            <person name="Eisen J."/>
            <person name="Markowitz V."/>
            <person name="Hugenholtz P."/>
            <person name="Klenk H."/>
            <person name="Kyrpides N."/>
        </authorList>
    </citation>
    <scope>NUCLEOTIDE SEQUENCE [LARGE SCALE GENOMIC DNA]</scope>
    <source>
        <strain evidence="2">DSM 14429 / JCM 11212 / NBRC 100878 / IC-017</strain>
    </source>
</reference>
<dbReference type="KEGG" id="vdi:Vdis_1553"/>
<dbReference type="EMBL" id="CP002100">
    <property type="protein sequence ID" value="ADN50935.1"/>
    <property type="molecule type" value="Genomic_DNA"/>
</dbReference>
<dbReference type="RefSeq" id="WP_013336660.1">
    <property type="nucleotide sequence ID" value="NC_014537.1"/>
</dbReference>
<gene>
    <name evidence="1" type="ordered locus">Vdis_1553</name>
</gene>
<name>E1QTE2_VULDI</name>
<dbReference type="OrthoDB" id="374721at2157"/>
<reference evidence="1 2" key="1">
    <citation type="journal article" date="2010" name="Stand. Genomic Sci.">
        <title>Complete genome sequence of Vulcanisaeta distributa type strain (IC-017).</title>
        <authorList>
            <person name="Mavromatis K."/>
            <person name="Sikorski J."/>
            <person name="Pabst E."/>
            <person name="Teshima H."/>
            <person name="Lapidus A."/>
            <person name="Lucas S."/>
            <person name="Nolan M."/>
            <person name="Glavina Del Rio T."/>
            <person name="Cheng J.F."/>
            <person name="Bruce D."/>
            <person name="Goodwin L."/>
            <person name="Pitluck S."/>
            <person name="Liolios K."/>
            <person name="Ivanova N."/>
            <person name="Mikhailova N."/>
            <person name="Pati A."/>
            <person name="Chen A."/>
            <person name="Palaniappan K."/>
            <person name="Land M."/>
            <person name="Hauser L."/>
            <person name="Chang Y.J."/>
            <person name="Jeffries C.D."/>
            <person name="Rohde M."/>
            <person name="Spring S."/>
            <person name="Goker M."/>
            <person name="Wirth R."/>
            <person name="Woyke T."/>
            <person name="Bristow J."/>
            <person name="Eisen J.A."/>
            <person name="Markowitz V."/>
            <person name="Hugenholtz P."/>
            <person name="Klenk H.P."/>
            <person name="Kyrpides N.C."/>
        </authorList>
    </citation>
    <scope>NUCLEOTIDE SEQUENCE [LARGE SCALE GENOMIC DNA]</scope>
    <source>
        <strain evidence="2">DSM 14429 / JCM 11212 / NBRC 100878 / IC-017</strain>
    </source>
</reference>